<evidence type="ECO:0000256" key="4">
    <source>
        <dbReference type="PIRSR" id="PIRSR601613-1"/>
    </source>
</evidence>
<dbReference type="InterPro" id="IPR050703">
    <property type="entry name" value="Flavin_MAO"/>
</dbReference>
<dbReference type="Gene3D" id="1.10.405.10">
    <property type="entry name" value="Guanine Nucleotide Dissociation Inhibitor, domain 1"/>
    <property type="match status" value="1"/>
</dbReference>
<dbReference type="Gene3D" id="3.50.50.60">
    <property type="entry name" value="FAD/NAD(P)-binding domain"/>
    <property type="match status" value="1"/>
</dbReference>
<feature type="binding site" evidence="4">
    <location>
        <begin position="106"/>
        <end position="107"/>
    </location>
    <ligand>
        <name>FAD</name>
        <dbReference type="ChEBI" id="CHEBI:57692"/>
    </ligand>
</feature>
<reference evidence="6 7" key="1">
    <citation type="submission" date="2020-08" db="EMBL/GenBank/DDBJ databases">
        <title>Genomic Encyclopedia of Type Strains, Phase IV (KMG-IV): sequencing the most valuable type-strain genomes for metagenomic binning, comparative biology and taxonomic classification.</title>
        <authorList>
            <person name="Goeker M."/>
        </authorList>
    </citation>
    <scope>NUCLEOTIDE SEQUENCE [LARGE SCALE GENOMIC DNA]</scope>
    <source>
        <strain evidence="6 7">DSM 27939</strain>
    </source>
</reference>
<evidence type="ECO:0000259" key="5">
    <source>
        <dbReference type="Pfam" id="PF01593"/>
    </source>
</evidence>
<evidence type="ECO:0000313" key="7">
    <source>
        <dbReference type="Proteomes" id="UP000552709"/>
    </source>
</evidence>
<keyword evidence="7" id="KW-1185">Reference proteome</keyword>
<gene>
    <name evidence="6" type="ORF">HNQ08_002993</name>
</gene>
<feature type="binding site" evidence="4">
    <location>
        <position position="414"/>
    </location>
    <ligand>
        <name>substrate</name>
    </ligand>
</feature>
<evidence type="ECO:0000256" key="1">
    <source>
        <dbReference type="ARBA" id="ARBA00001974"/>
    </source>
</evidence>
<evidence type="ECO:0000313" key="6">
    <source>
        <dbReference type="EMBL" id="MBB5363886.1"/>
    </source>
</evidence>
<name>A0A7W8NEZ8_9DEIO</name>
<dbReference type="GO" id="GO:0097621">
    <property type="term" value="F:monoamine oxidase activity"/>
    <property type="evidence" value="ECO:0007669"/>
    <property type="project" value="UniProtKB-EC"/>
</dbReference>
<organism evidence="6 7">
    <name type="scientific">Deinococcus humi</name>
    <dbReference type="NCBI Taxonomy" id="662880"/>
    <lineage>
        <taxon>Bacteria</taxon>
        <taxon>Thermotogati</taxon>
        <taxon>Deinococcota</taxon>
        <taxon>Deinococci</taxon>
        <taxon>Deinococcales</taxon>
        <taxon>Deinococcaceae</taxon>
        <taxon>Deinococcus</taxon>
    </lineage>
</organism>
<accession>A0A7W8NEZ8</accession>
<feature type="domain" description="Amine oxidase" evidence="5">
    <location>
        <begin position="86"/>
        <end position="522"/>
    </location>
</feature>
<dbReference type="PANTHER" id="PTHR43563:SF1">
    <property type="entry name" value="AMINE OXIDASE [FLAVIN-CONTAINING] B"/>
    <property type="match status" value="1"/>
</dbReference>
<dbReference type="Gene3D" id="3.90.660.10">
    <property type="match status" value="1"/>
</dbReference>
<proteinExistence type="inferred from homology"/>
<dbReference type="PRINTS" id="PR00757">
    <property type="entry name" value="AMINEOXDASEF"/>
</dbReference>
<evidence type="ECO:0000256" key="2">
    <source>
        <dbReference type="ARBA" id="ARBA00005995"/>
    </source>
</evidence>
<dbReference type="AlphaFoldDB" id="A0A7W8NEZ8"/>
<sequence>MSRTPLFGAVRRIMMLAGQAERRNIGAAEAMERQEEAQATVSRRGMLRAGAVGAAALALSGAAPALAGGGGPRASDPPVVIIGAGVAGLVVAYRLHKAGIPYQIYEASGRAGGRMSTLRGHFPRPVELGGEFIDSGHTAIRALARELALPLIDLSRSDSGVIGQWYDIGGQRYTERQAIDAFRPLIRRIDADYASLGDSVNYRTPQKGLKLDRLSIREYLEQTGAEGWLLQLLDVAYNIEFGLETSEQSSLNFITLVGTEPGSFQMFGESDERYGVMGGNDRIPLALARVVGARTEYGTRLEAVRKRADGQYLLTLDAGGTRREVMAPQVVFALPFTMLRQVDLTGLPLPTIKRRAIAELGYGTNAKLIAGFTRRVWREQGKSSGEVFTDQFWQNTWESSRGTPVGGGGTLTNFLGGKRGLEIASGSAESQTARWLGEMNRIFPGLVAARSAVPAARADWPNNPYVRASYASYRVGQWTSIGGAEGEAVGGVHFCGEHTSAEAQGYMEGGVESGERVARELLLARRAGRFAPHSAYA</sequence>
<dbReference type="InterPro" id="IPR006311">
    <property type="entry name" value="TAT_signal"/>
</dbReference>
<evidence type="ECO:0000256" key="3">
    <source>
        <dbReference type="ARBA" id="ARBA00023002"/>
    </source>
</evidence>
<dbReference type="SUPFAM" id="SSF51905">
    <property type="entry name" value="FAD/NAD(P)-binding domain"/>
    <property type="match status" value="1"/>
</dbReference>
<dbReference type="InterPro" id="IPR036188">
    <property type="entry name" value="FAD/NAD-bd_sf"/>
</dbReference>
<dbReference type="EC" id="1.4.3.4" evidence="6"/>
<comment type="caution">
    <text evidence="6">The sequence shown here is derived from an EMBL/GenBank/DDBJ whole genome shotgun (WGS) entry which is preliminary data.</text>
</comment>
<dbReference type="RefSeq" id="WP_184133537.1">
    <property type="nucleotide sequence ID" value="NZ_JACHFL010000007.1"/>
</dbReference>
<dbReference type="Proteomes" id="UP000552709">
    <property type="component" value="Unassembled WGS sequence"/>
</dbReference>
<dbReference type="InterPro" id="IPR002937">
    <property type="entry name" value="Amino_oxidase"/>
</dbReference>
<dbReference type="SUPFAM" id="SSF54373">
    <property type="entry name" value="FAD-linked reductases, C-terminal domain"/>
    <property type="match status" value="1"/>
</dbReference>
<dbReference type="InterPro" id="IPR001613">
    <property type="entry name" value="Flavin_amine_oxidase"/>
</dbReference>
<dbReference type="PANTHER" id="PTHR43563">
    <property type="entry name" value="AMINE OXIDASE"/>
    <property type="match status" value="1"/>
</dbReference>
<comment type="similarity">
    <text evidence="2">Belongs to the flavin monoamine oxidase family.</text>
</comment>
<keyword evidence="3 6" id="KW-0560">Oxidoreductase</keyword>
<dbReference type="PROSITE" id="PS51318">
    <property type="entry name" value="TAT"/>
    <property type="match status" value="1"/>
</dbReference>
<dbReference type="Pfam" id="PF01593">
    <property type="entry name" value="Amino_oxidase"/>
    <property type="match status" value="1"/>
</dbReference>
<comment type="cofactor">
    <cofactor evidence="1">
        <name>FAD</name>
        <dbReference type="ChEBI" id="CHEBI:57692"/>
    </cofactor>
</comment>
<dbReference type="EMBL" id="JACHFL010000007">
    <property type="protein sequence ID" value="MBB5363886.1"/>
    <property type="molecule type" value="Genomic_DNA"/>
</dbReference>
<protein>
    <submittedName>
        <fullName evidence="6">Monoamine oxidase</fullName>
        <ecNumber evidence="6">1.4.3.4</ecNumber>
    </submittedName>
</protein>